<dbReference type="EMBL" id="MEZX01000002">
    <property type="protein sequence ID" value="OGD64785.1"/>
    <property type="molecule type" value="Genomic_DNA"/>
</dbReference>
<evidence type="ECO:0000313" key="2">
    <source>
        <dbReference type="EMBL" id="OGD64785.1"/>
    </source>
</evidence>
<keyword evidence="1" id="KW-0812">Transmembrane</keyword>
<feature type="transmembrane region" description="Helical" evidence="1">
    <location>
        <begin position="7"/>
        <end position="30"/>
    </location>
</feature>
<keyword evidence="1" id="KW-0472">Membrane</keyword>
<name>A0A1F5EBM3_9BACT</name>
<accession>A0A1F5EBM3</accession>
<proteinExistence type="predicted"/>
<dbReference type="Proteomes" id="UP000177481">
    <property type="component" value="Unassembled WGS sequence"/>
</dbReference>
<sequence>MKTSPRAFSLLETLIAAGILIIVVSAITALSNSLVAGTVNSSDRAVTNRWAAEALELTKKIRDDSVKSSQPIWFSQAENINKYGWYVLQKNMSTQRWELKTSTLPSANALTTSQVINNAEPLTADVLKGYRLICVEAVGAVSDRSNEFDQDRIYCNTDQSNTVISSDGNRSNLEAPCDAADVFCDLTMNSVQKNHFDQTKIIPAGSAVKIRAVVLWPDKDGFKTTSISTMLTNWKTNGY</sequence>
<evidence type="ECO:0000313" key="3">
    <source>
        <dbReference type="Proteomes" id="UP000177481"/>
    </source>
</evidence>
<dbReference type="AlphaFoldDB" id="A0A1F5EBM3"/>
<comment type="caution">
    <text evidence="2">The sequence shown here is derived from an EMBL/GenBank/DDBJ whole genome shotgun (WGS) entry which is preliminary data.</text>
</comment>
<evidence type="ECO:0000256" key="1">
    <source>
        <dbReference type="SAM" id="Phobius"/>
    </source>
</evidence>
<dbReference type="STRING" id="1797471.A3A71_01940"/>
<protein>
    <submittedName>
        <fullName evidence="2">Uncharacterized protein</fullName>
    </submittedName>
</protein>
<reference evidence="2 3" key="1">
    <citation type="journal article" date="2016" name="Nat. Commun.">
        <title>Thousands of microbial genomes shed light on interconnected biogeochemical processes in an aquifer system.</title>
        <authorList>
            <person name="Anantharaman K."/>
            <person name="Brown C.T."/>
            <person name="Hug L.A."/>
            <person name="Sharon I."/>
            <person name="Castelle C.J."/>
            <person name="Probst A.J."/>
            <person name="Thomas B.C."/>
            <person name="Singh A."/>
            <person name="Wilkins M.J."/>
            <person name="Karaoz U."/>
            <person name="Brodie E.L."/>
            <person name="Williams K.H."/>
            <person name="Hubbard S.S."/>
            <person name="Banfield J.F."/>
        </authorList>
    </citation>
    <scope>NUCLEOTIDE SEQUENCE [LARGE SCALE GENOMIC DNA]</scope>
</reference>
<organism evidence="2 3">
    <name type="scientific">Candidatus Berkelbacteria bacterium RIFCSPLOWO2_01_FULL_50_28</name>
    <dbReference type="NCBI Taxonomy" id="1797471"/>
    <lineage>
        <taxon>Bacteria</taxon>
        <taxon>Candidatus Berkelbacteria</taxon>
    </lineage>
</organism>
<keyword evidence="1" id="KW-1133">Transmembrane helix</keyword>
<gene>
    <name evidence="2" type="ORF">A3A71_01940</name>
</gene>